<dbReference type="Gene3D" id="2.160.20.80">
    <property type="entry name" value="E3 ubiquitin-protein ligase SopA"/>
    <property type="match status" value="1"/>
</dbReference>
<dbReference type="InterPro" id="IPR001646">
    <property type="entry name" value="5peptide_repeat"/>
</dbReference>
<evidence type="ECO:0000256" key="1">
    <source>
        <dbReference type="ARBA" id="ARBA00022737"/>
    </source>
</evidence>
<accession>A0A6J5M7K9</accession>
<proteinExistence type="predicted"/>
<dbReference type="PANTHER" id="PTHR47485:SF1">
    <property type="entry name" value="THYLAKOID LUMENAL 17.4 KDA PROTEIN, CHLOROPLASTIC"/>
    <property type="match status" value="1"/>
</dbReference>
<evidence type="ECO:0000313" key="2">
    <source>
        <dbReference type="EMBL" id="CAB4141100.1"/>
    </source>
</evidence>
<gene>
    <name evidence="2" type="ORF">UFOVP413_44</name>
</gene>
<dbReference type="EMBL" id="LR796386">
    <property type="protein sequence ID" value="CAB4141100.1"/>
    <property type="molecule type" value="Genomic_DNA"/>
</dbReference>
<organism evidence="2">
    <name type="scientific">uncultured Caudovirales phage</name>
    <dbReference type="NCBI Taxonomy" id="2100421"/>
    <lineage>
        <taxon>Viruses</taxon>
        <taxon>Duplodnaviria</taxon>
        <taxon>Heunggongvirae</taxon>
        <taxon>Uroviricota</taxon>
        <taxon>Caudoviricetes</taxon>
        <taxon>Peduoviridae</taxon>
        <taxon>Maltschvirus</taxon>
        <taxon>Maltschvirus maltsch</taxon>
    </lineage>
</organism>
<reference evidence="2" key="1">
    <citation type="submission" date="2020-04" db="EMBL/GenBank/DDBJ databases">
        <authorList>
            <person name="Chiriac C."/>
            <person name="Salcher M."/>
            <person name="Ghai R."/>
            <person name="Kavagutti S V."/>
        </authorList>
    </citation>
    <scope>NUCLEOTIDE SEQUENCE</scope>
</reference>
<sequence length="288" mass="30997">MKFQFKSRWSGNVIFEIEIRDDVPEERRTITALQKAVESGANLLGANLRGANLLGANLRGANLEDANLEDANLEDANLLGANLRGANLEDANLRGANLLGANLEDANLEDANLLGANLEDANLEDANLEDANLEDANLEDANLRGANLLGANLRGANLLGANLRGANLEDANLEDANLEPIKKDFIVEILKLPNEIPFLRQALLDGKIDGSTYNGDCACLAGTLAKACHADDVHNMPNNYVADAHSPRESFFLAIRPGDNPENNSAAKIALQWIDEALTMIENIRKAA</sequence>
<name>A0A6J5M7K9_9CAUD</name>
<protein>
    <submittedName>
        <fullName evidence="2">Pentapeptide repeat</fullName>
    </submittedName>
</protein>
<dbReference type="Pfam" id="PF00805">
    <property type="entry name" value="Pentapeptide"/>
    <property type="match status" value="2"/>
</dbReference>
<keyword evidence="1" id="KW-0677">Repeat</keyword>
<dbReference type="PANTHER" id="PTHR47485">
    <property type="entry name" value="THYLAKOID LUMENAL 17.4 KDA PROTEIN, CHLOROPLASTIC"/>
    <property type="match status" value="1"/>
</dbReference>
<dbReference type="SUPFAM" id="SSF141571">
    <property type="entry name" value="Pentapeptide repeat-like"/>
    <property type="match status" value="1"/>
</dbReference>